<evidence type="ECO:0000313" key="2">
    <source>
        <dbReference type="EMBL" id="TNN54380.1"/>
    </source>
</evidence>
<feature type="compositionally biased region" description="Basic and acidic residues" evidence="1">
    <location>
        <begin position="95"/>
        <end position="119"/>
    </location>
</feature>
<feature type="compositionally biased region" description="Basic and acidic residues" evidence="1">
    <location>
        <begin position="49"/>
        <end position="59"/>
    </location>
</feature>
<evidence type="ECO:0000313" key="3">
    <source>
        <dbReference type="Proteomes" id="UP000314294"/>
    </source>
</evidence>
<dbReference type="AlphaFoldDB" id="A0A4Z2GMD3"/>
<dbReference type="Proteomes" id="UP000314294">
    <property type="component" value="Unassembled WGS sequence"/>
</dbReference>
<proteinExistence type="predicted"/>
<organism evidence="2 3">
    <name type="scientific">Liparis tanakae</name>
    <name type="common">Tanaka's snailfish</name>
    <dbReference type="NCBI Taxonomy" id="230148"/>
    <lineage>
        <taxon>Eukaryota</taxon>
        <taxon>Metazoa</taxon>
        <taxon>Chordata</taxon>
        <taxon>Craniata</taxon>
        <taxon>Vertebrata</taxon>
        <taxon>Euteleostomi</taxon>
        <taxon>Actinopterygii</taxon>
        <taxon>Neopterygii</taxon>
        <taxon>Teleostei</taxon>
        <taxon>Neoteleostei</taxon>
        <taxon>Acanthomorphata</taxon>
        <taxon>Eupercaria</taxon>
        <taxon>Perciformes</taxon>
        <taxon>Cottioidei</taxon>
        <taxon>Cottales</taxon>
        <taxon>Liparidae</taxon>
        <taxon>Liparis</taxon>
    </lineage>
</organism>
<feature type="region of interest" description="Disordered" evidence="1">
    <location>
        <begin position="42"/>
        <end position="70"/>
    </location>
</feature>
<reference evidence="2 3" key="1">
    <citation type="submission" date="2019-03" db="EMBL/GenBank/DDBJ databases">
        <title>First draft genome of Liparis tanakae, snailfish: a comprehensive survey of snailfish specific genes.</title>
        <authorList>
            <person name="Kim W."/>
            <person name="Song I."/>
            <person name="Jeong J.-H."/>
            <person name="Kim D."/>
            <person name="Kim S."/>
            <person name="Ryu S."/>
            <person name="Song J.Y."/>
            <person name="Lee S.K."/>
        </authorList>
    </citation>
    <scope>NUCLEOTIDE SEQUENCE [LARGE SCALE GENOMIC DNA]</scope>
    <source>
        <tissue evidence="2">Muscle</tissue>
    </source>
</reference>
<dbReference type="EMBL" id="SRLO01000486">
    <property type="protein sequence ID" value="TNN54380.1"/>
    <property type="molecule type" value="Genomic_DNA"/>
</dbReference>
<name>A0A4Z2GMD3_9TELE</name>
<gene>
    <name evidence="2" type="ORF">EYF80_035398</name>
</gene>
<keyword evidence="3" id="KW-1185">Reference proteome</keyword>
<accession>A0A4Z2GMD3</accession>
<feature type="region of interest" description="Disordered" evidence="1">
    <location>
        <begin position="89"/>
        <end position="147"/>
    </location>
</feature>
<evidence type="ECO:0000256" key="1">
    <source>
        <dbReference type="SAM" id="MobiDB-lite"/>
    </source>
</evidence>
<sequence length="213" mass="22387">MQLDSNLNTSRFSVLSDGNTIYNTGCCGSEEQFLVDPLLSGSAPPVQLRPEDRSSRSTKLDLPTADSPSSTSLNWQILFAAAAPFGLVGPPPRPAIDRDRGRYGRDGLRLPVHVGRDGSGDAGTGGERGQKPKPPAGRTGSDGKQWSDLGYLEHKNRLPSGTRLTLAAGGGFALPWVLALGLLCSTLKWNACPLSSMPSTTLAGRGGEKGSRS</sequence>
<protein>
    <submittedName>
        <fullName evidence="2">Uncharacterized protein</fullName>
    </submittedName>
</protein>
<comment type="caution">
    <text evidence="2">The sequence shown here is derived from an EMBL/GenBank/DDBJ whole genome shotgun (WGS) entry which is preliminary data.</text>
</comment>